<dbReference type="EMBL" id="WHJE01000007">
    <property type="protein sequence ID" value="KAE8765631.1"/>
    <property type="molecule type" value="Genomic_DNA"/>
</dbReference>
<dbReference type="PROSITE" id="PS51318">
    <property type="entry name" value="TAT"/>
    <property type="match status" value="1"/>
</dbReference>
<dbReference type="GO" id="GO:0022857">
    <property type="term" value="F:transmembrane transporter activity"/>
    <property type="evidence" value="ECO:0007669"/>
    <property type="project" value="InterPro"/>
</dbReference>
<dbReference type="CDD" id="cd13611">
    <property type="entry name" value="PBP2_YehZ"/>
    <property type="match status" value="1"/>
</dbReference>
<feature type="signal peptide" evidence="1">
    <location>
        <begin position="1"/>
        <end position="20"/>
    </location>
</feature>
<sequence length="328" mass="34431">MSRRTRLLAAAAAASAALLAACGLQPATGYVPAVDPGSITPVDGAEDVAVTVGSKNFSEQLILGKIAVLALRAAGFQVTDSTNIPGSVASREGQLAGDVDMGWEYTGTAWVAYMGQTGIPDREQQWRAVHEADLENGLTWLPPAPMNNTYGFAMGPDAAAGLGIAALSQVADLPVEERTFCVESEFRSRDDGLEPMLEHYGIPLGDPAGVPAENIKVMDTGAIYAATAAGACNFGEIFTTDGRILALDLTVLDDDEQYFPSYNVAAVVRTDTLEEAPQIAEVFESITPLLTDELLIDLNARVDVDGEEPADVALDWMVAEGLVTAPGA</sequence>
<dbReference type="OrthoDB" id="9781705at2"/>
<dbReference type="Proteomes" id="UP000451860">
    <property type="component" value="Unassembled WGS sequence"/>
</dbReference>
<evidence type="ECO:0000256" key="1">
    <source>
        <dbReference type="SAM" id="SignalP"/>
    </source>
</evidence>
<reference evidence="3 4" key="1">
    <citation type="submission" date="2019-10" db="EMBL/GenBank/DDBJ databases">
        <title>Georgenia wutianyii sp. nov. and Georgenia yuyongxinii sp. nov. isolated from plateau pika (Ochotona curzoniae) in the Qinghai-Tibet plateau of China.</title>
        <authorList>
            <person name="Tian Z."/>
        </authorList>
    </citation>
    <scope>NUCLEOTIDE SEQUENCE [LARGE SCALE GENOMIC DNA]</scope>
    <source>
        <strain evidence="3 4">DSM 21501</strain>
    </source>
</reference>
<dbReference type="InterPro" id="IPR006311">
    <property type="entry name" value="TAT_signal"/>
</dbReference>
<protein>
    <submittedName>
        <fullName evidence="3">Glycine/betaine ABC transporter substrate-binding protein</fullName>
    </submittedName>
</protein>
<keyword evidence="1" id="KW-0732">Signal</keyword>
<feature type="domain" description="ABC-type glycine betaine transport system substrate-binding" evidence="2">
    <location>
        <begin position="50"/>
        <end position="317"/>
    </location>
</feature>
<dbReference type="SUPFAM" id="SSF53850">
    <property type="entry name" value="Periplasmic binding protein-like II"/>
    <property type="match status" value="1"/>
</dbReference>
<dbReference type="PROSITE" id="PS51257">
    <property type="entry name" value="PROKAR_LIPOPROTEIN"/>
    <property type="match status" value="1"/>
</dbReference>
<proteinExistence type="predicted"/>
<evidence type="ECO:0000313" key="4">
    <source>
        <dbReference type="Proteomes" id="UP000451860"/>
    </source>
</evidence>
<dbReference type="GO" id="GO:0043190">
    <property type="term" value="C:ATP-binding cassette (ABC) transporter complex"/>
    <property type="evidence" value="ECO:0007669"/>
    <property type="project" value="InterPro"/>
</dbReference>
<evidence type="ECO:0000313" key="3">
    <source>
        <dbReference type="EMBL" id="KAE8765631.1"/>
    </source>
</evidence>
<dbReference type="RefSeq" id="WP_152203082.1">
    <property type="nucleotide sequence ID" value="NZ_VUKF01000022.1"/>
</dbReference>
<name>A0A7J5UTL5_9MICO</name>
<dbReference type="InterPro" id="IPR007210">
    <property type="entry name" value="ABC_Gly_betaine_transp_sub-bd"/>
</dbReference>
<keyword evidence="4" id="KW-1185">Reference proteome</keyword>
<organism evidence="3 4">
    <name type="scientific">Georgenia thermotolerans</name>
    <dbReference type="NCBI Taxonomy" id="527326"/>
    <lineage>
        <taxon>Bacteria</taxon>
        <taxon>Bacillati</taxon>
        <taxon>Actinomycetota</taxon>
        <taxon>Actinomycetes</taxon>
        <taxon>Micrococcales</taxon>
        <taxon>Bogoriellaceae</taxon>
        <taxon>Georgenia</taxon>
    </lineage>
</organism>
<feature type="chain" id="PRO_5039182163" evidence="1">
    <location>
        <begin position="21"/>
        <end position="328"/>
    </location>
</feature>
<dbReference type="Pfam" id="PF04069">
    <property type="entry name" value="OpuAC"/>
    <property type="match status" value="1"/>
</dbReference>
<evidence type="ECO:0000259" key="2">
    <source>
        <dbReference type="Pfam" id="PF04069"/>
    </source>
</evidence>
<comment type="caution">
    <text evidence="3">The sequence shown here is derived from an EMBL/GenBank/DDBJ whole genome shotgun (WGS) entry which is preliminary data.</text>
</comment>
<gene>
    <name evidence="3" type="ORF">GB883_03015</name>
</gene>
<accession>A0A7J5UTL5</accession>
<dbReference type="Gene3D" id="3.40.190.10">
    <property type="entry name" value="Periplasmic binding protein-like II"/>
    <property type="match status" value="1"/>
</dbReference>
<dbReference type="Gene3D" id="3.40.190.120">
    <property type="entry name" value="Osmoprotection protein (prox), domain 2"/>
    <property type="match status" value="1"/>
</dbReference>
<dbReference type="AlphaFoldDB" id="A0A7J5UTL5"/>